<dbReference type="AlphaFoldDB" id="A0A1F5A878"/>
<dbReference type="Proteomes" id="UP000177701">
    <property type="component" value="Unassembled WGS sequence"/>
</dbReference>
<organism evidence="1 2">
    <name type="scientific">Candidatus Sediminicultor quintus</name>
    <dbReference type="NCBI Taxonomy" id="1797291"/>
    <lineage>
        <taxon>Bacteria</taxon>
        <taxon>Pseudomonadati</taxon>
        <taxon>Atribacterota</taxon>
        <taxon>Candidatus Phoenicimicrobiia</taxon>
        <taxon>Candidatus Pheonicimicrobiales</taxon>
        <taxon>Candidatus Phoenicimicrobiaceae</taxon>
        <taxon>Candidatus Sediminicultor</taxon>
    </lineage>
</organism>
<reference evidence="1 2" key="1">
    <citation type="journal article" date="2016" name="Nat. Commun.">
        <title>Thousands of microbial genomes shed light on interconnected biogeochemical processes in an aquifer system.</title>
        <authorList>
            <person name="Anantharaman K."/>
            <person name="Brown C.T."/>
            <person name="Hug L.A."/>
            <person name="Sharon I."/>
            <person name="Castelle C.J."/>
            <person name="Probst A.J."/>
            <person name="Thomas B.C."/>
            <person name="Singh A."/>
            <person name="Wilkins M.J."/>
            <person name="Karaoz U."/>
            <person name="Brodie E.L."/>
            <person name="Williams K.H."/>
            <person name="Hubbard S.S."/>
            <person name="Banfield J.F."/>
        </authorList>
    </citation>
    <scope>NUCLEOTIDE SEQUENCE [LARGE SCALE GENOMIC DNA]</scope>
</reference>
<accession>A0A1F5A878</accession>
<name>A0A1F5A878_9BACT</name>
<dbReference type="STRING" id="1797291.A2V47_08200"/>
<comment type="caution">
    <text evidence="1">The sequence shown here is derived from an EMBL/GenBank/DDBJ whole genome shotgun (WGS) entry which is preliminary data.</text>
</comment>
<dbReference type="EMBL" id="MEYH01000094">
    <property type="protein sequence ID" value="OGD14014.1"/>
    <property type="molecule type" value="Genomic_DNA"/>
</dbReference>
<evidence type="ECO:0000313" key="2">
    <source>
        <dbReference type="Proteomes" id="UP000177701"/>
    </source>
</evidence>
<evidence type="ECO:0000313" key="1">
    <source>
        <dbReference type="EMBL" id="OGD14014.1"/>
    </source>
</evidence>
<sequence length="67" mass="8065">MRIKNIQNLIKYKQDEIILKIKKENTIFLLESCQKVPGTFWQLFSYGTNFYSKKEGFFKTALYIYNS</sequence>
<gene>
    <name evidence="1" type="ORF">A2V47_08200</name>
</gene>
<protein>
    <submittedName>
        <fullName evidence="1">Uncharacterized protein</fullName>
    </submittedName>
</protein>
<proteinExistence type="predicted"/>